<reference evidence="4 5" key="1">
    <citation type="submission" date="2019-01" db="EMBL/GenBank/DDBJ databases">
        <title>Lactibacter flavus gen. nov., sp. nov., a novel bacterium of the family Propionibacteriaceae isolated from raw milk and dairy products.</title>
        <authorList>
            <person name="Huptas C."/>
            <person name="Wenning M."/>
            <person name="Breitenwieser F."/>
            <person name="Doll E."/>
            <person name="Von Neubeck M."/>
            <person name="Busse H.-J."/>
            <person name="Scherer S."/>
        </authorList>
    </citation>
    <scope>NUCLEOTIDE SEQUENCE [LARGE SCALE GENOMIC DNA]</scope>
    <source>
        <strain evidence="4 5">DSM 22130</strain>
    </source>
</reference>
<comment type="similarity">
    <text evidence="1">Belongs to the myoviridae tail sheath protein family.</text>
</comment>
<feature type="domain" description="Tail sheath protein C-terminal" evidence="3">
    <location>
        <begin position="565"/>
        <end position="664"/>
    </location>
</feature>
<dbReference type="RefSeq" id="WP_131171669.1">
    <property type="nucleotide sequence ID" value="NZ_FXTL01000019.1"/>
</dbReference>
<dbReference type="InterPro" id="IPR052042">
    <property type="entry name" value="Tail_sheath_structural"/>
</dbReference>
<dbReference type="Pfam" id="PF17482">
    <property type="entry name" value="Phage_sheath_1C"/>
    <property type="match status" value="1"/>
</dbReference>
<feature type="domain" description="Tail sheath protein subtilisin-like" evidence="2">
    <location>
        <begin position="425"/>
        <end position="562"/>
    </location>
</feature>
<comment type="caution">
    <text evidence="4">The sequence shown here is derived from an EMBL/GenBank/DDBJ whole genome shotgun (WGS) entry which is preliminary data.</text>
</comment>
<name>A0A4Q9KLK9_PROTD</name>
<protein>
    <submittedName>
        <fullName evidence="4">Phage tail sheath family protein</fullName>
    </submittedName>
</protein>
<evidence type="ECO:0000313" key="4">
    <source>
        <dbReference type="EMBL" id="TBT95373.1"/>
    </source>
</evidence>
<evidence type="ECO:0000256" key="1">
    <source>
        <dbReference type="ARBA" id="ARBA00008005"/>
    </source>
</evidence>
<sequence length="685" mass="69849">MDGRAPGAYIEFVEPPPALAPTRVDVVALVCVTERGPVDAPTRVGSWRAFAETFGEFVPNGLGAYAAKAYFDGGGGPAWVVRAAAPVRTTTTTGIQPADRASSVVAALDGLVVGAVATLSQPGIARDYLVTAVDAGTGRVTWDRPLHPDLNLALTLDVATGASAAAVGLTAGGLPAITVTASSPGAWGDQLEVVSGPGRRVATATRPGQPSGSLVTAVQDASGFRVGDACRITQDAGGGPVGVDAVVAAVDAAQRLLSWTAPLPGTLVLTSPFTIEAATFALAVLRRGAVVETWPDLSSEPSHPAFAEAALTASRFVRCTVAAPRQPDATRARLAGGRDGTAALTTADLIGDELADVARGLATLVEVEEPGVIAIPDLVAAPTPARVIDPPPPVDPCDPCGTPDAAALAPLEATLIEAGASFGDEDVVAAQRALIEHCERNTERIALLDPPHTATTLAALRGWAARHSSSYAVTTAPWVTVVEPANSAAVRAIPASGHLAGLIAACDAAFGPWLSPANRTLPWAHGVTLPLDAAAHAVANDDGINVVRALPGRGLVPLGSRTLSADAQWRFVSVRRAMIFLRRTLRLYLAWVPFEPNDAALASLVSQAIAGLLTDVWEAGGLAGATPDEAFALAVDQSAAASGRLVILVGVALARPAEFVLARVTRTGNRLEIAELPTLVPAGGA</sequence>
<gene>
    <name evidence="4" type="ORF">ET996_06070</name>
</gene>
<dbReference type="InterPro" id="IPR020287">
    <property type="entry name" value="Tail_sheath_C"/>
</dbReference>
<dbReference type="PANTHER" id="PTHR35861:SF1">
    <property type="entry name" value="PHAGE TAIL SHEATH PROTEIN"/>
    <property type="match status" value="1"/>
</dbReference>
<dbReference type="InterPro" id="IPR035089">
    <property type="entry name" value="Phage_sheath_subtilisin"/>
</dbReference>
<dbReference type="AlphaFoldDB" id="A0A4Q9KLK9"/>
<evidence type="ECO:0000259" key="2">
    <source>
        <dbReference type="Pfam" id="PF04984"/>
    </source>
</evidence>
<dbReference type="Proteomes" id="UP000291933">
    <property type="component" value="Unassembled WGS sequence"/>
</dbReference>
<organism evidence="4 5">
    <name type="scientific">Propioniciclava tarda</name>
    <dbReference type="NCBI Taxonomy" id="433330"/>
    <lineage>
        <taxon>Bacteria</taxon>
        <taxon>Bacillati</taxon>
        <taxon>Actinomycetota</taxon>
        <taxon>Actinomycetes</taxon>
        <taxon>Propionibacteriales</taxon>
        <taxon>Propionibacteriaceae</taxon>
        <taxon>Propioniciclava</taxon>
    </lineage>
</organism>
<accession>A0A4Q9KLK9</accession>
<keyword evidence="5" id="KW-1185">Reference proteome</keyword>
<evidence type="ECO:0000313" key="5">
    <source>
        <dbReference type="Proteomes" id="UP000291933"/>
    </source>
</evidence>
<dbReference type="Pfam" id="PF04984">
    <property type="entry name" value="Phage_sheath_1"/>
    <property type="match status" value="1"/>
</dbReference>
<dbReference type="OrthoDB" id="9767864at2"/>
<dbReference type="PANTHER" id="PTHR35861">
    <property type="match status" value="1"/>
</dbReference>
<proteinExistence type="inferred from homology"/>
<dbReference type="Gene3D" id="3.40.50.11780">
    <property type="match status" value="2"/>
</dbReference>
<dbReference type="EMBL" id="SDMR01000005">
    <property type="protein sequence ID" value="TBT95373.1"/>
    <property type="molecule type" value="Genomic_DNA"/>
</dbReference>
<evidence type="ECO:0000259" key="3">
    <source>
        <dbReference type="Pfam" id="PF17482"/>
    </source>
</evidence>